<dbReference type="GO" id="GO:0045053">
    <property type="term" value="P:protein retention in Golgi apparatus"/>
    <property type="evidence" value="ECO:0007669"/>
    <property type="project" value="TreeGrafter"/>
</dbReference>
<protein>
    <submittedName>
        <fullName evidence="4">Vacuolar protein sorting-associated protein 13C</fullName>
    </submittedName>
</protein>
<evidence type="ECO:0000256" key="1">
    <source>
        <dbReference type="ARBA" id="ARBA00006545"/>
    </source>
</evidence>
<dbReference type="InterPro" id="IPR009543">
    <property type="entry name" value="VPS13_VAB"/>
</dbReference>
<sequence length="1012" mass="113532">MEKDPVLILDMSCGNHVSSFWMLHQQRKRRLRVSIERDLGGSAAAQKTIRFFVPYWIGNNSFLPLAYRVVEIEPLEGADVDSLLISQDVKSEKSALRYPSTSVVGRQVGMRKNIQVLEAIEDTSPIPSMLSPQDYIGRGGVMLFSSRNDTYLSPRVGIAVAIRNSENSVLEYHFLSWRKRVDVRAFRSDGNYYKLSAVLQMTSDRTKVIHFQPHTMFVNRVGCSICLQQCDTQSLEWLHPTEPPKHFGWQSGKAELLKLRMDGYRWSKPFAIGSEGQMSICLSSELGSDQMNLSVRVRGGTKTSGYEVIFRPDSFSRPYRIENRSFFLPIKFRQVDGSEDTWKSLLPNAAASFSWEDLGRERYLELLIDGNDPKTSQKYDIDEIKIISPSRLLEENLRGVYESLSSGKRKFKIRMGGIQLDNQLPLTPMPVLFRPQRVGEDTDYILKLSVTQQSSGALDLWIYPYIGLQGPENTAFLINIHEPIIWRLHALIQQANISRIFDTQNTSVSVDPIIQIGVLSISEVRFKVTMAMSPTQRPVGVLGFWASLMTALGNTENMPVRINQRFQENVSMRHSVLVWNALSNIKKDILSQPLQLLSGVDILGNASSALGHMSKGVAALSMDKKFIQSRQRQDNKGVEDFGDVIREGGGAFAKGLFRGVTGILTKPLEGAKASGVEGFVQGVGKGLIGAAAQPVSGVLELLSKTTEGANAMRMKIASAIASEDQLLRRRLPRAISGDNLLRPYDEYKAQGQVDLFKVRGKFALTDAYEDHFPLPKGRILVITHRRVILLQQPSNLIGQKKFNPARDPCSVLWDVVWDDLATMELVHGKKDHPNAPPSRVVLYLQSKSLDAKDQTRKIKCERDSGQAFEIYFGCVVPGLAEEEMNNDCYGKVPAAIEHAQRSLTGQGICDLIGAKKAEMKDFKKHWTAVKNGAHLESCGEGNGCFLKYIAAKHVAFWACVDLILFMLFCCDVELSLSTLCFLRRFKNLCALVHIKHLMLFWEENVGRLGWPF</sequence>
<dbReference type="EMBL" id="JACGWM010000004">
    <property type="protein sequence ID" value="KAL0376319.1"/>
    <property type="molecule type" value="Genomic_DNA"/>
</dbReference>
<dbReference type="PANTHER" id="PTHR16166:SF93">
    <property type="entry name" value="INTERMEMBRANE LIPID TRANSFER PROTEIN VPS13"/>
    <property type="match status" value="1"/>
</dbReference>
<feature type="domain" description="Vacuolar protein sorting-associated protein 13 VPS13 adaptor binding" evidence="2">
    <location>
        <begin position="205"/>
        <end position="356"/>
    </location>
</feature>
<evidence type="ECO:0000259" key="3">
    <source>
        <dbReference type="Pfam" id="PF25037"/>
    </source>
</evidence>
<feature type="domain" description="Intermembrane lipid transfer protein VPS13-like C-terminal" evidence="3">
    <location>
        <begin position="730"/>
        <end position="829"/>
    </location>
</feature>
<proteinExistence type="inferred from homology"/>
<reference evidence="4" key="2">
    <citation type="journal article" date="2024" name="Plant">
        <title>Genomic evolution and insights into agronomic trait innovations of Sesamum species.</title>
        <authorList>
            <person name="Miao H."/>
            <person name="Wang L."/>
            <person name="Qu L."/>
            <person name="Liu H."/>
            <person name="Sun Y."/>
            <person name="Le M."/>
            <person name="Wang Q."/>
            <person name="Wei S."/>
            <person name="Zheng Y."/>
            <person name="Lin W."/>
            <person name="Duan Y."/>
            <person name="Cao H."/>
            <person name="Xiong S."/>
            <person name="Wang X."/>
            <person name="Wei L."/>
            <person name="Li C."/>
            <person name="Ma Q."/>
            <person name="Ju M."/>
            <person name="Zhao R."/>
            <person name="Li G."/>
            <person name="Mu C."/>
            <person name="Tian Q."/>
            <person name="Mei H."/>
            <person name="Zhang T."/>
            <person name="Gao T."/>
            <person name="Zhang H."/>
        </authorList>
    </citation>
    <scope>NUCLEOTIDE SEQUENCE</scope>
    <source>
        <strain evidence="4">KEN8</strain>
    </source>
</reference>
<comment type="caution">
    <text evidence="4">The sequence shown here is derived from an EMBL/GenBank/DDBJ whole genome shotgun (WGS) entry which is preliminary data.</text>
</comment>
<accession>A0AAW2R8R5</accession>
<gene>
    <name evidence="4" type="ORF">Scaly_0749500</name>
</gene>
<dbReference type="PANTHER" id="PTHR16166">
    <property type="entry name" value="VACUOLAR PROTEIN SORTING-ASSOCIATED PROTEIN VPS13"/>
    <property type="match status" value="1"/>
</dbReference>
<evidence type="ECO:0000313" key="4">
    <source>
        <dbReference type="EMBL" id="KAL0376319.1"/>
    </source>
</evidence>
<dbReference type="GO" id="GO:0006623">
    <property type="term" value="P:protein targeting to vacuole"/>
    <property type="evidence" value="ECO:0007669"/>
    <property type="project" value="TreeGrafter"/>
</dbReference>
<reference evidence="4" key="1">
    <citation type="submission" date="2020-06" db="EMBL/GenBank/DDBJ databases">
        <authorList>
            <person name="Li T."/>
            <person name="Hu X."/>
            <person name="Zhang T."/>
            <person name="Song X."/>
            <person name="Zhang H."/>
            <person name="Dai N."/>
            <person name="Sheng W."/>
            <person name="Hou X."/>
            <person name="Wei L."/>
        </authorList>
    </citation>
    <scope>NUCLEOTIDE SEQUENCE</scope>
    <source>
        <strain evidence="4">KEN8</strain>
        <tissue evidence="4">Leaf</tissue>
    </source>
</reference>
<dbReference type="Pfam" id="PF25036">
    <property type="entry name" value="VPS13_VAB"/>
    <property type="match status" value="1"/>
</dbReference>
<evidence type="ECO:0000259" key="2">
    <source>
        <dbReference type="Pfam" id="PF25036"/>
    </source>
</evidence>
<organism evidence="4">
    <name type="scientific">Sesamum calycinum</name>
    <dbReference type="NCBI Taxonomy" id="2727403"/>
    <lineage>
        <taxon>Eukaryota</taxon>
        <taxon>Viridiplantae</taxon>
        <taxon>Streptophyta</taxon>
        <taxon>Embryophyta</taxon>
        <taxon>Tracheophyta</taxon>
        <taxon>Spermatophyta</taxon>
        <taxon>Magnoliopsida</taxon>
        <taxon>eudicotyledons</taxon>
        <taxon>Gunneridae</taxon>
        <taxon>Pentapetalae</taxon>
        <taxon>asterids</taxon>
        <taxon>lamiids</taxon>
        <taxon>Lamiales</taxon>
        <taxon>Pedaliaceae</taxon>
        <taxon>Sesamum</taxon>
    </lineage>
</organism>
<dbReference type="AlphaFoldDB" id="A0AAW2R8R5"/>
<dbReference type="InterPro" id="IPR056748">
    <property type="entry name" value="VPS13-like_C"/>
</dbReference>
<dbReference type="Pfam" id="PF25037">
    <property type="entry name" value="VPS13_C"/>
    <property type="match status" value="1"/>
</dbReference>
<dbReference type="InterPro" id="IPR026847">
    <property type="entry name" value="VPS13"/>
</dbReference>
<comment type="similarity">
    <text evidence="1">Belongs to the VPS13 family.</text>
</comment>
<name>A0AAW2R8R5_9LAMI</name>